<dbReference type="EMBL" id="JBBXMP010000323">
    <property type="protein sequence ID" value="KAL0058386.1"/>
    <property type="molecule type" value="Genomic_DNA"/>
</dbReference>
<protein>
    <submittedName>
        <fullName evidence="2">Uncharacterized protein</fullName>
    </submittedName>
</protein>
<gene>
    <name evidence="2" type="ORF">AAF712_014948</name>
</gene>
<keyword evidence="1" id="KW-1133">Transmembrane helix</keyword>
<dbReference type="Proteomes" id="UP001437256">
    <property type="component" value="Unassembled WGS sequence"/>
</dbReference>
<evidence type="ECO:0000313" key="3">
    <source>
        <dbReference type="Proteomes" id="UP001437256"/>
    </source>
</evidence>
<keyword evidence="1" id="KW-0472">Membrane</keyword>
<accession>A0ABR2Z9P6</accession>
<comment type="caution">
    <text evidence="2">The sequence shown here is derived from an EMBL/GenBank/DDBJ whole genome shotgun (WGS) entry which is preliminary data.</text>
</comment>
<feature type="transmembrane region" description="Helical" evidence="1">
    <location>
        <begin position="24"/>
        <end position="49"/>
    </location>
</feature>
<name>A0ABR2Z9P6_9AGAR</name>
<organism evidence="2 3">
    <name type="scientific">Marasmius tenuissimus</name>
    <dbReference type="NCBI Taxonomy" id="585030"/>
    <lineage>
        <taxon>Eukaryota</taxon>
        <taxon>Fungi</taxon>
        <taxon>Dikarya</taxon>
        <taxon>Basidiomycota</taxon>
        <taxon>Agaricomycotina</taxon>
        <taxon>Agaricomycetes</taxon>
        <taxon>Agaricomycetidae</taxon>
        <taxon>Agaricales</taxon>
        <taxon>Marasmiineae</taxon>
        <taxon>Marasmiaceae</taxon>
        <taxon>Marasmius</taxon>
    </lineage>
</organism>
<feature type="transmembrane region" description="Helical" evidence="1">
    <location>
        <begin position="61"/>
        <end position="81"/>
    </location>
</feature>
<evidence type="ECO:0000313" key="2">
    <source>
        <dbReference type="EMBL" id="KAL0058386.1"/>
    </source>
</evidence>
<keyword evidence="1" id="KW-0812">Transmembrane</keyword>
<proteinExistence type="predicted"/>
<sequence length="117" mass="12758">MALRMASGTFQQDYYVALDYGRGILAPVLVIAGHLFLYGFYVLLFRFEVLLLRRRKNAQGYLLYLISAIATFVLATISVPISMGADIISLSLSYWVVSGLGSTTTLLNAGAARGSLE</sequence>
<keyword evidence="3" id="KW-1185">Reference proteome</keyword>
<reference evidence="2 3" key="1">
    <citation type="submission" date="2024-05" db="EMBL/GenBank/DDBJ databases">
        <title>A draft genome resource for the thread blight pathogen Marasmius tenuissimus strain MS-2.</title>
        <authorList>
            <person name="Yulfo-Soto G.E."/>
            <person name="Baruah I.K."/>
            <person name="Amoako-Attah I."/>
            <person name="Bukari Y."/>
            <person name="Meinhardt L.W."/>
            <person name="Bailey B.A."/>
            <person name="Cohen S.P."/>
        </authorList>
    </citation>
    <scope>NUCLEOTIDE SEQUENCE [LARGE SCALE GENOMIC DNA]</scope>
    <source>
        <strain evidence="2 3">MS-2</strain>
    </source>
</reference>
<feature type="transmembrane region" description="Helical" evidence="1">
    <location>
        <begin position="87"/>
        <end position="107"/>
    </location>
</feature>
<evidence type="ECO:0000256" key="1">
    <source>
        <dbReference type="SAM" id="Phobius"/>
    </source>
</evidence>